<dbReference type="AlphaFoldDB" id="A0A8H3QB92"/>
<evidence type="ECO:0000313" key="2">
    <source>
        <dbReference type="Proteomes" id="UP000615446"/>
    </source>
</evidence>
<protein>
    <submittedName>
        <fullName evidence="1">Uncharacterized protein</fullName>
    </submittedName>
</protein>
<dbReference type="Proteomes" id="UP000615446">
    <property type="component" value="Unassembled WGS sequence"/>
</dbReference>
<name>A0A8H3QB92_9GLOM</name>
<organism evidence="1 2">
    <name type="scientific">Rhizophagus clarus</name>
    <dbReference type="NCBI Taxonomy" id="94130"/>
    <lineage>
        <taxon>Eukaryota</taxon>
        <taxon>Fungi</taxon>
        <taxon>Fungi incertae sedis</taxon>
        <taxon>Mucoromycota</taxon>
        <taxon>Glomeromycotina</taxon>
        <taxon>Glomeromycetes</taxon>
        <taxon>Glomerales</taxon>
        <taxon>Glomeraceae</taxon>
        <taxon>Rhizophagus</taxon>
    </lineage>
</organism>
<sequence>MIRYHHRQLVTTWDCITYVILSISKANIYNGTHSNANNTHQYPNTNIYKKETGASKGSYRESIDSSFSTYGYCINTQTESISGKKKCQQLFWRKEISSGLDDRR</sequence>
<gene>
    <name evidence="1" type="ORF">RCL2_000095100</name>
</gene>
<dbReference type="EMBL" id="BLAL01000006">
    <property type="protein sequence ID" value="GES73413.1"/>
    <property type="molecule type" value="Genomic_DNA"/>
</dbReference>
<accession>A0A8H3QB92</accession>
<comment type="caution">
    <text evidence="1">The sequence shown here is derived from an EMBL/GenBank/DDBJ whole genome shotgun (WGS) entry which is preliminary data.</text>
</comment>
<proteinExistence type="predicted"/>
<reference evidence="1" key="1">
    <citation type="submission" date="2019-10" db="EMBL/GenBank/DDBJ databases">
        <title>Conservation and host-specific expression of non-tandemly repeated heterogenous ribosome RNA gene in arbuscular mycorrhizal fungi.</title>
        <authorList>
            <person name="Maeda T."/>
            <person name="Kobayashi Y."/>
            <person name="Nakagawa T."/>
            <person name="Ezawa T."/>
            <person name="Yamaguchi K."/>
            <person name="Bino T."/>
            <person name="Nishimoto Y."/>
            <person name="Shigenobu S."/>
            <person name="Kawaguchi M."/>
        </authorList>
    </citation>
    <scope>NUCLEOTIDE SEQUENCE</scope>
    <source>
        <strain evidence="1">HR1</strain>
    </source>
</reference>
<evidence type="ECO:0000313" key="1">
    <source>
        <dbReference type="EMBL" id="GES73413.1"/>
    </source>
</evidence>